<protein>
    <submittedName>
        <fullName evidence="2">Uncharacterized protein</fullName>
    </submittedName>
</protein>
<keyword evidence="1" id="KW-1133">Transmembrane helix</keyword>
<proteinExistence type="predicted"/>
<evidence type="ECO:0000256" key="1">
    <source>
        <dbReference type="SAM" id="Phobius"/>
    </source>
</evidence>
<keyword evidence="3" id="KW-1185">Reference proteome</keyword>
<evidence type="ECO:0000313" key="3">
    <source>
        <dbReference type="Proteomes" id="UP000694557"/>
    </source>
</evidence>
<reference evidence="2" key="2">
    <citation type="submission" date="2025-09" db="UniProtKB">
        <authorList>
            <consortium name="Ensembl"/>
        </authorList>
    </citation>
    <scope>IDENTIFICATION</scope>
</reference>
<accession>A0A8C7GFC2</accession>
<dbReference type="GeneTree" id="ENSGT01010000230178"/>
<dbReference type="Proteomes" id="UP000694557">
    <property type="component" value="Unassembled WGS sequence"/>
</dbReference>
<dbReference type="AlphaFoldDB" id="A0A8C7GFC2"/>
<dbReference type="Ensembl" id="ENSOKIT00005045070.1">
    <property type="protein sequence ID" value="ENSOKIP00005042758.1"/>
    <property type="gene ID" value="ENSOKIG00005018060.1"/>
</dbReference>
<reference evidence="2" key="1">
    <citation type="submission" date="2025-08" db="UniProtKB">
        <authorList>
            <consortium name="Ensembl"/>
        </authorList>
    </citation>
    <scope>IDENTIFICATION</scope>
</reference>
<organism evidence="2 3">
    <name type="scientific">Oncorhynchus kisutch</name>
    <name type="common">Coho salmon</name>
    <name type="synonym">Salmo kisutch</name>
    <dbReference type="NCBI Taxonomy" id="8019"/>
    <lineage>
        <taxon>Eukaryota</taxon>
        <taxon>Metazoa</taxon>
        <taxon>Chordata</taxon>
        <taxon>Craniata</taxon>
        <taxon>Vertebrata</taxon>
        <taxon>Euteleostomi</taxon>
        <taxon>Actinopterygii</taxon>
        <taxon>Neopterygii</taxon>
        <taxon>Teleostei</taxon>
        <taxon>Protacanthopterygii</taxon>
        <taxon>Salmoniformes</taxon>
        <taxon>Salmonidae</taxon>
        <taxon>Salmoninae</taxon>
        <taxon>Oncorhynchus</taxon>
    </lineage>
</organism>
<keyword evidence="1" id="KW-0812">Transmembrane</keyword>
<sequence>STPLIPASHIYTPYPSASHLHPLSHLQPLVQHLTSTLQPLVQNLTSTLQPLVQNLTSTLQPLVQNLTSTLQPLVHLVKLSCPNITKNIQCIRKVFRPLDFFLILLCYSLILKMIQLLFYYLTIPEQAILPVSKLMALFPEPMVNQKRTFPQLPRNQVC</sequence>
<name>A0A8C7GFC2_ONCKI</name>
<feature type="transmembrane region" description="Helical" evidence="1">
    <location>
        <begin position="100"/>
        <end position="121"/>
    </location>
</feature>
<evidence type="ECO:0000313" key="2">
    <source>
        <dbReference type="Ensembl" id="ENSOKIP00005042758.1"/>
    </source>
</evidence>
<keyword evidence="1" id="KW-0472">Membrane</keyword>